<feature type="domain" description="GST N-terminal" evidence="1">
    <location>
        <begin position="1"/>
        <end position="83"/>
    </location>
</feature>
<dbReference type="SFLD" id="SFLDS00019">
    <property type="entry name" value="Glutathione_Transferase_(cytos"/>
    <property type="match status" value="1"/>
</dbReference>
<evidence type="ECO:0000313" key="3">
    <source>
        <dbReference type="EMBL" id="MCQ8185282.1"/>
    </source>
</evidence>
<dbReference type="Pfam" id="PF00043">
    <property type="entry name" value="GST_C"/>
    <property type="match status" value="1"/>
</dbReference>
<dbReference type="Pfam" id="PF13409">
    <property type="entry name" value="GST_N_2"/>
    <property type="match status" value="1"/>
</dbReference>
<dbReference type="SUPFAM" id="SSF52833">
    <property type="entry name" value="Thioredoxin-like"/>
    <property type="match status" value="1"/>
</dbReference>
<dbReference type="EMBL" id="JANIBC010000004">
    <property type="protein sequence ID" value="MCQ8185282.1"/>
    <property type="molecule type" value="Genomic_DNA"/>
</dbReference>
<dbReference type="InterPro" id="IPR010987">
    <property type="entry name" value="Glutathione-S-Trfase_C-like"/>
</dbReference>
<dbReference type="SFLD" id="SFLDG00358">
    <property type="entry name" value="Main_(cytGST)"/>
    <property type="match status" value="1"/>
</dbReference>
<feature type="domain" description="GST C-terminal" evidence="2">
    <location>
        <begin position="88"/>
        <end position="216"/>
    </location>
</feature>
<dbReference type="PANTHER" id="PTHR44051">
    <property type="entry name" value="GLUTATHIONE S-TRANSFERASE-RELATED"/>
    <property type="match status" value="1"/>
</dbReference>
<gene>
    <name evidence="3" type="ORF">NOG11_07740</name>
</gene>
<dbReference type="InterPro" id="IPR036282">
    <property type="entry name" value="Glutathione-S-Trfase_C_sf"/>
</dbReference>
<dbReference type="InterPro" id="IPR036249">
    <property type="entry name" value="Thioredoxin-like_sf"/>
</dbReference>
<dbReference type="InterPro" id="IPR004045">
    <property type="entry name" value="Glutathione_S-Trfase_N"/>
</dbReference>
<dbReference type="InterPro" id="IPR040079">
    <property type="entry name" value="Glutathione_S-Trfase"/>
</dbReference>
<dbReference type="CDD" id="cd03051">
    <property type="entry name" value="GST_N_GTT2_like"/>
    <property type="match status" value="1"/>
</dbReference>
<name>A0A9X2RK60_9PROT</name>
<protein>
    <submittedName>
        <fullName evidence="3">Glutathione S-transferase</fullName>
    </submittedName>
</protein>
<dbReference type="InterPro" id="IPR034345">
    <property type="entry name" value="Gtt2-like_N"/>
</dbReference>
<sequence>MAVTFYDYPGAPSPRRAKMALIEKGLDHETIVIDLAEKEQLTDEFRAVNPACTVPALRLEDGTLLGDNQGIIAWLDAAQPEPPLLGRTPTERGLVASWTARCEFEGLMAVAEVVRNMAPQMKGRAMTGPQNYEQIPELAMRGAARLQHFWAVLDERLADRSFIATDDFTWADITAVATFDFSKVARQRPGDEFKNLHRWREAVGERESVAATLPKR</sequence>
<dbReference type="SUPFAM" id="SSF47616">
    <property type="entry name" value="GST C-terminal domain-like"/>
    <property type="match status" value="1"/>
</dbReference>
<keyword evidence="4" id="KW-1185">Reference proteome</keyword>
<dbReference type="Proteomes" id="UP001142610">
    <property type="component" value="Unassembled WGS sequence"/>
</dbReference>
<evidence type="ECO:0000259" key="2">
    <source>
        <dbReference type="PROSITE" id="PS50405"/>
    </source>
</evidence>
<reference evidence="3" key="1">
    <citation type="submission" date="2022-07" db="EMBL/GenBank/DDBJ databases">
        <title>Parvularcula maris sp. nov., an algicidal bacterium isolated from seawater.</title>
        <authorList>
            <person name="Li F."/>
        </authorList>
    </citation>
    <scope>NUCLEOTIDE SEQUENCE</scope>
    <source>
        <strain evidence="3">BGMRC 0090</strain>
    </source>
</reference>
<dbReference type="AlphaFoldDB" id="A0A9X2RK60"/>
<evidence type="ECO:0000313" key="4">
    <source>
        <dbReference type="Proteomes" id="UP001142610"/>
    </source>
</evidence>
<evidence type="ECO:0000259" key="1">
    <source>
        <dbReference type="PROSITE" id="PS50404"/>
    </source>
</evidence>
<organism evidence="3 4">
    <name type="scientific">Parvularcula maris</name>
    <dbReference type="NCBI Taxonomy" id="2965077"/>
    <lineage>
        <taxon>Bacteria</taxon>
        <taxon>Pseudomonadati</taxon>
        <taxon>Pseudomonadota</taxon>
        <taxon>Alphaproteobacteria</taxon>
        <taxon>Parvularculales</taxon>
        <taxon>Parvularculaceae</taxon>
        <taxon>Parvularcula</taxon>
    </lineage>
</organism>
<dbReference type="RefSeq" id="WP_256619153.1">
    <property type="nucleotide sequence ID" value="NZ_JANIBC010000004.1"/>
</dbReference>
<comment type="caution">
    <text evidence="3">The sequence shown here is derived from an EMBL/GenBank/DDBJ whole genome shotgun (WGS) entry which is preliminary data.</text>
</comment>
<proteinExistence type="predicted"/>
<dbReference type="Gene3D" id="1.20.1050.10">
    <property type="match status" value="1"/>
</dbReference>
<dbReference type="PANTHER" id="PTHR44051:SF8">
    <property type="entry name" value="GLUTATHIONE S-TRANSFERASE GSTA"/>
    <property type="match status" value="1"/>
</dbReference>
<dbReference type="InterPro" id="IPR004046">
    <property type="entry name" value="GST_C"/>
</dbReference>
<dbReference type="PROSITE" id="PS50404">
    <property type="entry name" value="GST_NTER"/>
    <property type="match status" value="1"/>
</dbReference>
<dbReference type="PROSITE" id="PS50405">
    <property type="entry name" value="GST_CTER"/>
    <property type="match status" value="1"/>
</dbReference>
<accession>A0A9X2RK60</accession>
<dbReference type="PROSITE" id="PS51354">
    <property type="entry name" value="GLUTAREDOXIN_2"/>
    <property type="match status" value="1"/>
</dbReference>
<dbReference type="Gene3D" id="3.40.30.10">
    <property type="entry name" value="Glutaredoxin"/>
    <property type="match status" value="1"/>
</dbReference>